<keyword evidence="4" id="KW-1185">Reference proteome</keyword>
<organism evidence="3 4">
    <name type="scientific">Cynara cardunculus var. scolymus</name>
    <name type="common">Globe artichoke</name>
    <name type="synonym">Cynara scolymus</name>
    <dbReference type="NCBI Taxonomy" id="59895"/>
    <lineage>
        <taxon>Eukaryota</taxon>
        <taxon>Viridiplantae</taxon>
        <taxon>Streptophyta</taxon>
        <taxon>Embryophyta</taxon>
        <taxon>Tracheophyta</taxon>
        <taxon>Spermatophyta</taxon>
        <taxon>Magnoliopsida</taxon>
        <taxon>eudicotyledons</taxon>
        <taxon>Gunneridae</taxon>
        <taxon>Pentapetalae</taxon>
        <taxon>asterids</taxon>
        <taxon>campanulids</taxon>
        <taxon>Asterales</taxon>
        <taxon>Asteraceae</taxon>
        <taxon>Carduoideae</taxon>
        <taxon>Cardueae</taxon>
        <taxon>Carduinae</taxon>
        <taxon>Cynara</taxon>
    </lineage>
</organism>
<evidence type="ECO:0000259" key="2">
    <source>
        <dbReference type="PROSITE" id="PS50846"/>
    </source>
</evidence>
<reference evidence="3 4" key="1">
    <citation type="journal article" date="2016" name="Sci. Rep.">
        <title>The genome sequence of the outbreeding globe artichoke constructed de novo incorporating a phase-aware low-pass sequencing strategy of F1 progeny.</title>
        <authorList>
            <person name="Scaglione D."/>
            <person name="Reyes-Chin-Wo S."/>
            <person name="Acquadro A."/>
            <person name="Froenicke L."/>
            <person name="Portis E."/>
            <person name="Beitel C."/>
            <person name="Tirone M."/>
            <person name="Mauro R."/>
            <person name="Lo Monaco A."/>
            <person name="Mauromicale G."/>
            <person name="Faccioli P."/>
            <person name="Cattivelli L."/>
            <person name="Rieseberg L."/>
            <person name="Michelmore R."/>
            <person name="Lanteri S."/>
        </authorList>
    </citation>
    <scope>NUCLEOTIDE SEQUENCE [LARGE SCALE GENOMIC DNA]</scope>
    <source>
        <strain evidence="3">2C</strain>
    </source>
</reference>
<dbReference type="InterPro" id="IPR036163">
    <property type="entry name" value="HMA_dom_sf"/>
</dbReference>
<dbReference type="GO" id="GO:0009626">
    <property type="term" value="P:plant-type hypersensitive response"/>
    <property type="evidence" value="ECO:0007669"/>
    <property type="project" value="UniProtKB-KW"/>
</dbReference>
<comment type="subcellular location">
    <subcellularLocation>
        <location evidence="1">Membrane</location>
        <topology evidence="1">Peripheral membrane protein</topology>
    </subcellularLocation>
</comment>
<accession>A0A103XN15</accession>
<dbReference type="Gene3D" id="3.30.70.100">
    <property type="match status" value="1"/>
</dbReference>
<dbReference type="EMBL" id="LEKV01004596">
    <property type="protein sequence ID" value="KVH93826.1"/>
    <property type="molecule type" value="Genomic_DNA"/>
</dbReference>
<dbReference type="CDD" id="cd00371">
    <property type="entry name" value="HMA"/>
    <property type="match status" value="1"/>
</dbReference>
<dbReference type="GO" id="GO:0046872">
    <property type="term" value="F:metal ion binding"/>
    <property type="evidence" value="ECO:0007669"/>
    <property type="project" value="InterPro"/>
</dbReference>
<gene>
    <name evidence="3" type="ORF">Ccrd_004122</name>
</gene>
<evidence type="ECO:0000313" key="4">
    <source>
        <dbReference type="Proteomes" id="UP000243975"/>
    </source>
</evidence>
<dbReference type="Proteomes" id="UP000243975">
    <property type="component" value="Unassembled WGS sequence"/>
</dbReference>
<sequence length="208" mass="23559">MEMILIPTDFEIYIPKPKLKLFPMGEPKCWYNVLGSEASAFEKMTTTTVDLRIIPLHNCTKCIRKVENTLFRFDGVKLLDVDSENGKFTIETTKHPEEIRDALQRKFAGKSVFLSKRINHSNPLCALMNPRKSSIQGPLNFHGMAEALVTVSRANGGLQTVEYTQSSTIKLKAMFMGILLSSTGTMIHVAVAPSFDIHEFSYYFILYR</sequence>
<dbReference type="AlphaFoldDB" id="A0A103XN15"/>
<proteinExistence type="predicted"/>
<name>A0A103XN15_CYNCS</name>
<dbReference type="InterPro" id="IPR006121">
    <property type="entry name" value="HMA_dom"/>
</dbReference>
<feature type="non-terminal residue" evidence="3">
    <location>
        <position position="1"/>
    </location>
</feature>
<dbReference type="GO" id="GO:0016020">
    <property type="term" value="C:membrane"/>
    <property type="evidence" value="ECO:0007669"/>
    <property type="project" value="UniProtKB-SubCell"/>
</dbReference>
<comment type="caution">
    <text evidence="3">The sequence shown here is derived from an EMBL/GenBank/DDBJ whole genome shotgun (WGS) entry which is preliminary data.</text>
</comment>
<dbReference type="PROSITE" id="PS50846">
    <property type="entry name" value="HMA_2"/>
    <property type="match status" value="1"/>
</dbReference>
<dbReference type="Gramene" id="KVH93826">
    <property type="protein sequence ID" value="KVH93826"/>
    <property type="gene ID" value="Ccrd_004122"/>
</dbReference>
<evidence type="ECO:0000313" key="3">
    <source>
        <dbReference type="EMBL" id="KVH93826.1"/>
    </source>
</evidence>
<dbReference type="SUPFAM" id="SSF55008">
    <property type="entry name" value="HMA, heavy metal-associated domain"/>
    <property type="match status" value="1"/>
</dbReference>
<evidence type="ECO:0000256" key="1">
    <source>
        <dbReference type="ARBA" id="ARBA00004170"/>
    </source>
</evidence>
<protein>
    <submittedName>
        <fullName evidence="3">Heavy metal-associated domain, HMA</fullName>
    </submittedName>
</protein>
<dbReference type="Pfam" id="PF00403">
    <property type="entry name" value="HMA"/>
    <property type="match status" value="1"/>
</dbReference>
<feature type="domain" description="HMA" evidence="2">
    <location>
        <begin position="47"/>
        <end position="111"/>
    </location>
</feature>